<dbReference type="AlphaFoldDB" id="A0A7K0BQI6"/>
<evidence type="ECO:0000256" key="1">
    <source>
        <dbReference type="ARBA" id="ARBA00000697"/>
    </source>
</evidence>
<evidence type="ECO:0000313" key="10">
    <source>
        <dbReference type="EMBL" id="MQY03458.1"/>
    </source>
</evidence>
<evidence type="ECO:0000256" key="6">
    <source>
        <dbReference type="ARBA" id="ARBA00023315"/>
    </source>
</evidence>
<dbReference type="Gene3D" id="3.40.50.1820">
    <property type="entry name" value="alpha/beta hydrolase"/>
    <property type="match status" value="1"/>
</dbReference>
<keyword evidence="6 10" id="KW-0012">Acyltransferase</keyword>
<dbReference type="EC" id="2.3.1.122" evidence="3"/>
<evidence type="ECO:0000313" key="11">
    <source>
        <dbReference type="Proteomes" id="UP000487268"/>
    </source>
</evidence>
<evidence type="ECO:0000256" key="2">
    <source>
        <dbReference type="ARBA" id="ARBA00005874"/>
    </source>
</evidence>
<dbReference type="SUPFAM" id="SSF53474">
    <property type="entry name" value="alpha/beta-Hydrolases"/>
    <property type="match status" value="1"/>
</dbReference>
<evidence type="ECO:0000256" key="5">
    <source>
        <dbReference type="ARBA" id="ARBA00022679"/>
    </source>
</evidence>
<keyword evidence="9" id="KW-0732">Signal</keyword>
<evidence type="ECO:0000256" key="9">
    <source>
        <dbReference type="SAM" id="SignalP"/>
    </source>
</evidence>
<proteinExistence type="inferred from homology"/>
<dbReference type="Proteomes" id="UP000487268">
    <property type="component" value="Unassembled WGS sequence"/>
</dbReference>
<feature type="signal peptide" evidence="9">
    <location>
        <begin position="1"/>
        <end position="30"/>
    </location>
</feature>
<dbReference type="GO" id="GO:0050348">
    <property type="term" value="F:trehalose O-mycolyltransferase activity"/>
    <property type="evidence" value="ECO:0007669"/>
    <property type="project" value="UniProtKB-EC"/>
</dbReference>
<dbReference type="PANTHER" id="PTHR48098:SF1">
    <property type="entry name" value="DIACYLGLYCEROL ACYLTRANSFERASE_MYCOLYLTRANSFERASE AG85A"/>
    <property type="match status" value="1"/>
</dbReference>
<dbReference type="PROSITE" id="PS51318">
    <property type="entry name" value="TAT"/>
    <property type="match status" value="1"/>
</dbReference>
<reference evidence="10 11" key="1">
    <citation type="submission" date="2019-10" db="EMBL/GenBank/DDBJ databases">
        <title>Actinomadura rubteroloni sp. nov. and Actinomadura macrotermitis sp. nov., isolated from the gut of fungus growing-termite Macrotermes natalensis.</title>
        <authorList>
            <person name="Benndorf R."/>
            <person name="Martin K."/>
            <person name="Kuefner M."/>
            <person name="De Beer W."/>
            <person name="Kaster A.-K."/>
            <person name="Vollmers J."/>
            <person name="Poulsen M."/>
            <person name="Beemelmanns C."/>
        </authorList>
    </citation>
    <scope>NUCLEOTIDE SEQUENCE [LARGE SCALE GENOMIC DNA]</scope>
    <source>
        <strain evidence="10 11">RB68</strain>
    </source>
</reference>
<dbReference type="EC" id="2.3.1.20" evidence="4"/>
<accession>A0A7K0BQI6</accession>
<dbReference type="InterPro" id="IPR050583">
    <property type="entry name" value="Mycobacterial_A85_antigen"/>
</dbReference>
<feature type="chain" id="PRO_5029915611" description="Acyl-CoA:diacylglycerol acyltransferase" evidence="9">
    <location>
        <begin position="31"/>
        <end position="320"/>
    </location>
</feature>
<organism evidence="10 11">
    <name type="scientific">Actinomadura macrotermitis</name>
    <dbReference type="NCBI Taxonomy" id="2585200"/>
    <lineage>
        <taxon>Bacteria</taxon>
        <taxon>Bacillati</taxon>
        <taxon>Actinomycetota</taxon>
        <taxon>Actinomycetes</taxon>
        <taxon>Streptosporangiales</taxon>
        <taxon>Thermomonosporaceae</taxon>
        <taxon>Actinomadura</taxon>
    </lineage>
</organism>
<keyword evidence="11" id="KW-1185">Reference proteome</keyword>
<gene>
    <name evidence="10" type="primary">fbpB_1</name>
    <name evidence="10" type="ORF">ACRB68_15000</name>
</gene>
<protein>
    <recommendedName>
        <fullName evidence="7">Acyl-CoA:diacylglycerol acyltransferase</fullName>
        <ecNumber evidence="3">2.3.1.122</ecNumber>
        <ecNumber evidence="4">2.3.1.20</ecNumber>
    </recommendedName>
</protein>
<name>A0A7K0BQI6_9ACTN</name>
<dbReference type="EMBL" id="WEGH01000001">
    <property type="protein sequence ID" value="MQY03458.1"/>
    <property type="molecule type" value="Genomic_DNA"/>
</dbReference>
<comment type="similarity">
    <text evidence="2">Belongs to the mycobacterial A85 antigen family.</text>
</comment>
<dbReference type="PANTHER" id="PTHR48098">
    <property type="entry name" value="ENTEROCHELIN ESTERASE-RELATED"/>
    <property type="match status" value="1"/>
</dbReference>
<dbReference type="InterPro" id="IPR000801">
    <property type="entry name" value="Esterase-like"/>
</dbReference>
<keyword evidence="5 10" id="KW-0808">Transferase</keyword>
<dbReference type="GO" id="GO:0004144">
    <property type="term" value="F:diacylglycerol O-acyltransferase activity"/>
    <property type="evidence" value="ECO:0007669"/>
    <property type="project" value="UniProtKB-EC"/>
</dbReference>
<sequence length="320" mass="35544">MKNRRAFRRTAVLTTATALTAGLLAAPADAATVQEKRIASHALDLTIASKAMRKSVKVRLLLPKGWSRTSRRTWPVVWALHGGNDRYDAWYRRTDIAKLAARSQVIVVMPEGGYAGGYTDWWNYGRGGSPAWETFHLTELRRLLESRYRAGTKRAVLGQSSGGYGAMIYAARHPGMFRFAASYSGFLSTLSPGAPEVLQTGLAGLGPFTDKNAMWGDPVFQRKIWQQHDPVAQAARLRGTKLYVAVAKDGKKGPLDRRDAQAADPAEAFCYYTAKPFLARLKAQRIPVTTHLYPKGTHSWVYWQDELHRSWPLALKAIGA</sequence>
<evidence type="ECO:0000256" key="7">
    <source>
        <dbReference type="ARBA" id="ARBA00032572"/>
    </source>
</evidence>
<dbReference type="InterPro" id="IPR029058">
    <property type="entry name" value="AB_hydrolase_fold"/>
</dbReference>
<dbReference type="Pfam" id="PF00756">
    <property type="entry name" value="Esterase"/>
    <property type="match status" value="1"/>
</dbReference>
<comment type="catalytic activity">
    <reaction evidence="1">
        <text>2 alpha,alpha'-trehalose 6-mycolate = alpha,alpha'-trehalose 6,6'-bismycolate + alpha,alpha-trehalose</text>
        <dbReference type="Rhea" id="RHEA:23472"/>
        <dbReference type="ChEBI" id="CHEBI:16551"/>
        <dbReference type="ChEBI" id="CHEBI:18195"/>
        <dbReference type="ChEBI" id="CHEBI:18234"/>
        <dbReference type="EC" id="2.3.1.122"/>
    </reaction>
</comment>
<dbReference type="RefSeq" id="WP_328593880.1">
    <property type="nucleotide sequence ID" value="NZ_WEGH01000001.1"/>
</dbReference>
<comment type="catalytic activity">
    <reaction evidence="8">
        <text>an acyl-CoA + a 1,2-diacyl-sn-glycerol = a triacyl-sn-glycerol + CoA</text>
        <dbReference type="Rhea" id="RHEA:10868"/>
        <dbReference type="ChEBI" id="CHEBI:17815"/>
        <dbReference type="ChEBI" id="CHEBI:57287"/>
        <dbReference type="ChEBI" id="CHEBI:58342"/>
        <dbReference type="ChEBI" id="CHEBI:64615"/>
        <dbReference type="EC" id="2.3.1.20"/>
    </reaction>
</comment>
<evidence type="ECO:0000256" key="3">
    <source>
        <dbReference type="ARBA" id="ARBA00012820"/>
    </source>
</evidence>
<evidence type="ECO:0000256" key="8">
    <source>
        <dbReference type="ARBA" id="ARBA00048109"/>
    </source>
</evidence>
<comment type="caution">
    <text evidence="10">The sequence shown here is derived from an EMBL/GenBank/DDBJ whole genome shotgun (WGS) entry which is preliminary data.</text>
</comment>
<evidence type="ECO:0000256" key="4">
    <source>
        <dbReference type="ARBA" id="ARBA00013244"/>
    </source>
</evidence>
<dbReference type="InterPro" id="IPR006311">
    <property type="entry name" value="TAT_signal"/>
</dbReference>